<dbReference type="Gene3D" id="3.90.550.10">
    <property type="entry name" value="Spore Coat Polysaccharide Biosynthesis Protein SpsA, Chain A"/>
    <property type="match status" value="1"/>
</dbReference>
<sequence>MMLPVILSGGAGSRLWPVSRDHYPKQFLKLNSQRYTLLQEAAGRLEYIEGAQAPLIVCNEEHRFLVAEQLHSMGITPTRILLEPFGRNTAPALALAALAALEIDDDPTLLVMPADHVIDDAQAFAEAVAKGEKLVAQGQLVTFGIEPSTPHTGYGYIRKGAALDAGYRVGCFVEKPDVALAQEYYASGDYFWNSGIFLFKAKHYLAELALYADDILQASEAAYVAGRRDLDFLRIDAGELARCRSESIDYALMEHTQHAAVIPMDPGWSDIGAWDAIYDLKARQADEHGNATQGDVLLHGASQNLVHSESRLVAAVGVDNLVIIETEDAVLVADRHQAQDTKHIVNRLKADKRRECRAHQRVYRPWGHYRSMVNSDGFQVKEIVVNPGHTLSLQLHHHRAEHWVVVQGTAKVTQGEGHGALNNLRSFLLSEDESTYIPLGTVHRLENPGMIPLKLIEVQTGRYLGEDDIVRLDDVYGRTPDEDSKDAHGHG</sequence>
<dbReference type="InterPro" id="IPR051161">
    <property type="entry name" value="Mannose-6P_isomerase_type2"/>
</dbReference>
<dbReference type="Pfam" id="PF00483">
    <property type="entry name" value="NTP_transferase"/>
    <property type="match status" value="1"/>
</dbReference>
<keyword evidence="6" id="KW-0547">Nucleotide-binding</keyword>
<protein>
    <recommendedName>
        <fullName evidence="3">mannose-1-phosphate guanylyltransferase</fullName>
        <ecNumber evidence="3">2.7.7.13</ecNumber>
    </recommendedName>
</protein>
<dbReference type="SUPFAM" id="SSF53448">
    <property type="entry name" value="Nucleotide-diphospho-sugar transferases"/>
    <property type="match status" value="1"/>
</dbReference>
<keyword evidence="13" id="KW-0413">Isomerase</keyword>
<dbReference type="FunFam" id="3.90.550.10:FF:000046">
    <property type="entry name" value="Mannose-1-phosphate guanylyltransferase (GDP)"/>
    <property type="match status" value="1"/>
</dbReference>
<dbReference type="Proteomes" id="UP000219023">
    <property type="component" value="Unassembled WGS sequence"/>
</dbReference>
<dbReference type="InterPro" id="IPR005835">
    <property type="entry name" value="NTP_transferase_dom"/>
</dbReference>
<dbReference type="EC" id="2.7.7.13" evidence="3"/>
<evidence type="ECO:0000256" key="4">
    <source>
        <dbReference type="ARBA" id="ARBA00022679"/>
    </source>
</evidence>
<dbReference type="PANTHER" id="PTHR46390">
    <property type="entry name" value="MANNOSE-1-PHOSPHATE GUANYLYLTRANSFERASE"/>
    <property type="match status" value="1"/>
</dbReference>
<gene>
    <name evidence="13" type="ORF">SAMN05421509_10222</name>
</gene>
<dbReference type="GO" id="GO:0004475">
    <property type="term" value="F:mannose-1-phosphate guanylyltransferase (GTP) activity"/>
    <property type="evidence" value="ECO:0007669"/>
    <property type="project" value="UniProtKB-EC"/>
</dbReference>
<comment type="catalytic activity">
    <reaction evidence="8">
        <text>alpha-D-mannose 1-phosphate + GTP + H(+) = GDP-alpha-D-mannose + diphosphate</text>
        <dbReference type="Rhea" id="RHEA:15229"/>
        <dbReference type="ChEBI" id="CHEBI:15378"/>
        <dbReference type="ChEBI" id="CHEBI:33019"/>
        <dbReference type="ChEBI" id="CHEBI:37565"/>
        <dbReference type="ChEBI" id="CHEBI:57527"/>
        <dbReference type="ChEBI" id="CHEBI:58409"/>
        <dbReference type="EC" id="2.7.7.13"/>
    </reaction>
</comment>
<dbReference type="GO" id="GO:0005525">
    <property type="term" value="F:GTP binding"/>
    <property type="evidence" value="ECO:0007669"/>
    <property type="project" value="UniProtKB-KW"/>
</dbReference>
<dbReference type="CDD" id="cd02213">
    <property type="entry name" value="cupin_PMI_typeII_C"/>
    <property type="match status" value="1"/>
</dbReference>
<dbReference type="Gene3D" id="2.60.120.10">
    <property type="entry name" value="Jelly Rolls"/>
    <property type="match status" value="1"/>
</dbReference>
<evidence type="ECO:0000256" key="3">
    <source>
        <dbReference type="ARBA" id="ARBA00012387"/>
    </source>
</evidence>
<evidence type="ECO:0000313" key="14">
    <source>
        <dbReference type="Proteomes" id="UP000219023"/>
    </source>
</evidence>
<evidence type="ECO:0000259" key="11">
    <source>
        <dbReference type="Pfam" id="PF01050"/>
    </source>
</evidence>
<feature type="domain" description="MannoseP isomerase/GMP-like beta-helix" evidence="12">
    <location>
        <begin position="302"/>
        <end position="348"/>
    </location>
</feature>
<dbReference type="UniPathway" id="UPA00126">
    <property type="reaction ID" value="UER00930"/>
</dbReference>
<keyword evidence="4 13" id="KW-0808">Transferase</keyword>
<proteinExistence type="inferred from homology"/>
<evidence type="ECO:0000256" key="2">
    <source>
        <dbReference type="ARBA" id="ARBA00006115"/>
    </source>
</evidence>
<name>A0A285VFZ3_9GAMM</name>
<evidence type="ECO:0000256" key="8">
    <source>
        <dbReference type="ARBA" id="ARBA00047343"/>
    </source>
</evidence>
<dbReference type="GO" id="GO:0000271">
    <property type="term" value="P:polysaccharide biosynthetic process"/>
    <property type="evidence" value="ECO:0007669"/>
    <property type="project" value="InterPro"/>
</dbReference>
<dbReference type="InterPro" id="IPR011051">
    <property type="entry name" value="RmlC_Cupin_sf"/>
</dbReference>
<dbReference type="SUPFAM" id="SSF51182">
    <property type="entry name" value="RmlC-like cupins"/>
    <property type="match status" value="1"/>
</dbReference>
<dbReference type="PANTHER" id="PTHR46390:SF1">
    <property type="entry name" value="MANNOSE-1-PHOSPHATE GUANYLYLTRANSFERASE"/>
    <property type="match status" value="1"/>
</dbReference>
<dbReference type="NCBIfam" id="TIGR01479">
    <property type="entry name" value="GMP_PMI"/>
    <property type="match status" value="1"/>
</dbReference>
<evidence type="ECO:0000256" key="1">
    <source>
        <dbReference type="ARBA" id="ARBA00004823"/>
    </source>
</evidence>
<evidence type="ECO:0000256" key="9">
    <source>
        <dbReference type="RuleBase" id="RU004190"/>
    </source>
</evidence>
<evidence type="ECO:0000256" key="5">
    <source>
        <dbReference type="ARBA" id="ARBA00022695"/>
    </source>
</evidence>
<dbReference type="GO" id="GO:0016853">
    <property type="term" value="F:isomerase activity"/>
    <property type="evidence" value="ECO:0007669"/>
    <property type="project" value="UniProtKB-KW"/>
</dbReference>
<dbReference type="InterPro" id="IPR014710">
    <property type="entry name" value="RmlC-like_jellyroll"/>
</dbReference>
<evidence type="ECO:0000256" key="6">
    <source>
        <dbReference type="ARBA" id="ARBA00022741"/>
    </source>
</evidence>
<feature type="domain" description="Mannose-6-phosphate isomerase type II C-terminal" evidence="11">
    <location>
        <begin position="352"/>
        <end position="474"/>
    </location>
</feature>
<dbReference type="AlphaFoldDB" id="A0A285VFZ3"/>
<dbReference type="InterPro" id="IPR029044">
    <property type="entry name" value="Nucleotide-diphossugar_trans"/>
</dbReference>
<dbReference type="FunFam" id="2.60.120.10:FF:000032">
    <property type="entry name" value="Mannose-1-phosphate guanylyltransferase/mannose-6-phosphate isomerase"/>
    <property type="match status" value="1"/>
</dbReference>
<dbReference type="Pfam" id="PF22640">
    <property type="entry name" value="ManC_GMP_beta-helix"/>
    <property type="match status" value="1"/>
</dbReference>
<organism evidence="13 14">
    <name type="scientific">Chromohalobacter canadensis</name>
    <dbReference type="NCBI Taxonomy" id="141389"/>
    <lineage>
        <taxon>Bacteria</taxon>
        <taxon>Pseudomonadati</taxon>
        <taxon>Pseudomonadota</taxon>
        <taxon>Gammaproteobacteria</taxon>
        <taxon>Oceanospirillales</taxon>
        <taxon>Halomonadaceae</taxon>
        <taxon>Chromohalobacter</taxon>
    </lineage>
</organism>
<keyword evidence="7" id="KW-0342">GTP-binding</keyword>
<dbReference type="InterPro" id="IPR001538">
    <property type="entry name" value="Man6P_isomerase-2_C"/>
</dbReference>
<reference evidence="13 14" key="1">
    <citation type="submission" date="2017-08" db="EMBL/GenBank/DDBJ databases">
        <authorList>
            <person name="de Groot N.N."/>
        </authorList>
    </citation>
    <scope>NUCLEOTIDE SEQUENCE [LARGE SCALE GENOMIC DNA]</scope>
    <source>
        <strain evidence="13 14">USBA 855</strain>
    </source>
</reference>
<evidence type="ECO:0000259" key="10">
    <source>
        <dbReference type="Pfam" id="PF00483"/>
    </source>
</evidence>
<comment type="similarity">
    <text evidence="2 9">Belongs to the mannose-6-phosphate isomerase type 2 family.</text>
</comment>
<evidence type="ECO:0000259" key="12">
    <source>
        <dbReference type="Pfam" id="PF22640"/>
    </source>
</evidence>
<dbReference type="InterPro" id="IPR049577">
    <property type="entry name" value="GMPP_N"/>
</dbReference>
<dbReference type="Pfam" id="PF01050">
    <property type="entry name" value="MannoseP_isomer"/>
    <property type="match status" value="1"/>
</dbReference>
<dbReference type="GO" id="GO:0009298">
    <property type="term" value="P:GDP-mannose biosynthetic process"/>
    <property type="evidence" value="ECO:0007669"/>
    <property type="project" value="UniProtKB-UniPathway"/>
</dbReference>
<dbReference type="OrthoDB" id="9806359at2"/>
<dbReference type="InterPro" id="IPR054566">
    <property type="entry name" value="ManC/GMP-like_b-helix"/>
</dbReference>
<dbReference type="RefSeq" id="WP_097021848.1">
    <property type="nucleotide sequence ID" value="NZ_OBQJ01000002.1"/>
</dbReference>
<accession>A0A285VFZ3</accession>
<keyword evidence="5 13" id="KW-0548">Nucleotidyltransferase</keyword>
<evidence type="ECO:0000313" key="13">
    <source>
        <dbReference type="EMBL" id="SOC52883.1"/>
    </source>
</evidence>
<dbReference type="InterPro" id="IPR006375">
    <property type="entry name" value="Man1P_GuaTrfase/Man6P_Isoase"/>
</dbReference>
<comment type="pathway">
    <text evidence="1">Nucleotide-sugar biosynthesis; GDP-alpha-D-mannose biosynthesis; GDP-alpha-D-mannose from alpha-D-mannose 1-phosphate (GTP route): step 1/1.</text>
</comment>
<evidence type="ECO:0000256" key="7">
    <source>
        <dbReference type="ARBA" id="ARBA00023134"/>
    </source>
</evidence>
<dbReference type="EMBL" id="OBQJ01000002">
    <property type="protein sequence ID" value="SOC52883.1"/>
    <property type="molecule type" value="Genomic_DNA"/>
</dbReference>
<feature type="domain" description="Nucleotidyl transferase" evidence="10">
    <location>
        <begin position="4"/>
        <end position="284"/>
    </location>
</feature>
<dbReference type="CDD" id="cd02509">
    <property type="entry name" value="GDP-M1P_Guanylyltransferase"/>
    <property type="match status" value="1"/>
</dbReference>